<evidence type="ECO:0000313" key="2">
    <source>
        <dbReference type="EMBL" id="KAJ5472786.1"/>
    </source>
</evidence>
<feature type="coiled-coil region" evidence="1">
    <location>
        <begin position="115"/>
        <end position="142"/>
    </location>
</feature>
<reference evidence="2" key="1">
    <citation type="submission" date="2022-12" db="EMBL/GenBank/DDBJ databases">
        <authorList>
            <person name="Petersen C."/>
        </authorList>
    </citation>
    <scope>NUCLEOTIDE SEQUENCE</scope>
    <source>
        <strain evidence="2">IBT 17660</strain>
    </source>
</reference>
<protein>
    <submittedName>
        <fullName evidence="2">Uncharacterized protein</fullName>
    </submittedName>
</protein>
<keyword evidence="1" id="KW-0175">Coiled coil</keyword>
<dbReference type="InterPro" id="IPR022190">
    <property type="entry name" value="DUF3716"/>
</dbReference>
<reference evidence="2" key="2">
    <citation type="journal article" date="2023" name="IMA Fungus">
        <title>Comparative genomic study of the Penicillium genus elucidates a diverse pangenome and 15 lateral gene transfer events.</title>
        <authorList>
            <person name="Petersen C."/>
            <person name="Sorensen T."/>
            <person name="Nielsen M.R."/>
            <person name="Sondergaard T.E."/>
            <person name="Sorensen J.L."/>
            <person name="Fitzpatrick D.A."/>
            <person name="Frisvad J.C."/>
            <person name="Nielsen K.L."/>
        </authorList>
    </citation>
    <scope>NUCLEOTIDE SEQUENCE</scope>
    <source>
        <strain evidence="2">IBT 17660</strain>
    </source>
</reference>
<dbReference type="EMBL" id="JAPWDO010000004">
    <property type="protein sequence ID" value="KAJ5472786.1"/>
    <property type="molecule type" value="Genomic_DNA"/>
</dbReference>
<accession>A0A9W9WSD0</accession>
<dbReference type="OrthoDB" id="4329086at2759"/>
<evidence type="ECO:0000256" key="1">
    <source>
        <dbReference type="SAM" id="Coils"/>
    </source>
</evidence>
<keyword evidence="3" id="KW-1185">Reference proteome</keyword>
<gene>
    <name evidence="2" type="ORF">N7530_006787</name>
</gene>
<name>A0A9W9WSD0_9EURO</name>
<evidence type="ECO:0000313" key="3">
    <source>
        <dbReference type="Proteomes" id="UP001147760"/>
    </source>
</evidence>
<dbReference type="AlphaFoldDB" id="A0A9W9WSD0"/>
<organism evidence="2 3">
    <name type="scientific">Penicillium desertorum</name>
    <dbReference type="NCBI Taxonomy" id="1303715"/>
    <lineage>
        <taxon>Eukaryota</taxon>
        <taxon>Fungi</taxon>
        <taxon>Dikarya</taxon>
        <taxon>Ascomycota</taxon>
        <taxon>Pezizomycotina</taxon>
        <taxon>Eurotiomycetes</taxon>
        <taxon>Eurotiomycetidae</taxon>
        <taxon>Eurotiales</taxon>
        <taxon>Aspergillaceae</taxon>
        <taxon>Penicillium</taxon>
    </lineage>
</organism>
<dbReference type="Proteomes" id="UP001147760">
    <property type="component" value="Unassembled WGS sequence"/>
</dbReference>
<comment type="caution">
    <text evidence="2">The sequence shown here is derived from an EMBL/GenBank/DDBJ whole genome shotgun (WGS) entry which is preliminary data.</text>
</comment>
<sequence>MPNQREPCMRRGIRWTAPQFQQQMNDSLPRVEAALMQVVGQQDELQCTMCLLLSGPFSNCVSVRGIDDLSACANCHWIQEDTSAITRLSSRLKHLEILQHMEEGTRLMKAFTDELRMVLESSQSLEAQLEGLQRRLTDANTAIAVTGQPM</sequence>
<dbReference type="Pfam" id="PF12511">
    <property type="entry name" value="DUF3716"/>
    <property type="match status" value="1"/>
</dbReference>
<proteinExistence type="predicted"/>